<feature type="region of interest" description="Disordered" evidence="2">
    <location>
        <begin position="24"/>
        <end position="43"/>
    </location>
</feature>
<reference evidence="3" key="1">
    <citation type="journal article" date="2022" name="bioRxiv">
        <title>Sequencing and chromosome-scale assembly of the giantPleurodeles waltlgenome.</title>
        <authorList>
            <person name="Brown T."/>
            <person name="Elewa A."/>
            <person name="Iarovenko S."/>
            <person name="Subramanian E."/>
            <person name="Araus A.J."/>
            <person name="Petzold A."/>
            <person name="Susuki M."/>
            <person name="Suzuki K.-i.T."/>
            <person name="Hayashi T."/>
            <person name="Toyoda A."/>
            <person name="Oliveira C."/>
            <person name="Osipova E."/>
            <person name="Leigh N.D."/>
            <person name="Simon A."/>
            <person name="Yun M.H."/>
        </authorList>
    </citation>
    <scope>NUCLEOTIDE SEQUENCE</scope>
    <source>
        <strain evidence="3">20211129_DDA</strain>
        <tissue evidence="3">Liver</tissue>
    </source>
</reference>
<keyword evidence="4" id="KW-1185">Reference proteome</keyword>
<dbReference type="EMBL" id="JANPWB010000015">
    <property type="protein sequence ID" value="KAJ1093560.1"/>
    <property type="molecule type" value="Genomic_DNA"/>
</dbReference>
<sequence length="159" mass="17143">MVRNKGRSLLQAMDKSAVLKHAGGTVVPDNAEGGQEKDQGPVDKPSLSAIMAAIQDLCGSLEPKLDTVTVDVNLLRTDLKKVTEKVTNAETDIARLQSTSKRLEDLDFCFVLLTSATTHTIKSLHAHEPLSVKFDKSDLSFTVDFTVRKDDLGSGTCSG</sequence>
<feature type="coiled-coil region" evidence="1">
    <location>
        <begin position="72"/>
        <end position="106"/>
    </location>
</feature>
<evidence type="ECO:0000256" key="1">
    <source>
        <dbReference type="SAM" id="Coils"/>
    </source>
</evidence>
<dbReference type="AlphaFoldDB" id="A0AAV7M0R9"/>
<comment type="caution">
    <text evidence="3">The sequence shown here is derived from an EMBL/GenBank/DDBJ whole genome shotgun (WGS) entry which is preliminary data.</text>
</comment>
<gene>
    <name evidence="3" type="ORF">NDU88_006660</name>
</gene>
<dbReference type="Proteomes" id="UP001066276">
    <property type="component" value="Chromosome 11"/>
</dbReference>
<evidence type="ECO:0000256" key="2">
    <source>
        <dbReference type="SAM" id="MobiDB-lite"/>
    </source>
</evidence>
<evidence type="ECO:0000313" key="3">
    <source>
        <dbReference type="EMBL" id="KAJ1093560.1"/>
    </source>
</evidence>
<organism evidence="3 4">
    <name type="scientific">Pleurodeles waltl</name>
    <name type="common">Iberian ribbed newt</name>
    <dbReference type="NCBI Taxonomy" id="8319"/>
    <lineage>
        <taxon>Eukaryota</taxon>
        <taxon>Metazoa</taxon>
        <taxon>Chordata</taxon>
        <taxon>Craniata</taxon>
        <taxon>Vertebrata</taxon>
        <taxon>Euteleostomi</taxon>
        <taxon>Amphibia</taxon>
        <taxon>Batrachia</taxon>
        <taxon>Caudata</taxon>
        <taxon>Salamandroidea</taxon>
        <taxon>Salamandridae</taxon>
        <taxon>Pleurodelinae</taxon>
        <taxon>Pleurodeles</taxon>
    </lineage>
</organism>
<evidence type="ECO:0000313" key="4">
    <source>
        <dbReference type="Proteomes" id="UP001066276"/>
    </source>
</evidence>
<accession>A0AAV7M0R9</accession>
<name>A0AAV7M0R9_PLEWA</name>
<protein>
    <submittedName>
        <fullName evidence="3">Uncharacterized protein</fullName>
    </submittedName>
</protein>
<proteinExistence type="predicted"/>
<keyword evidence="1" id="KW-0175">Coiled coil</keyword>